<comment type="caution">
    <text evidence="2">The sequence shown here is derived from an EMBL/GenBank/DDBJ whole genome shotgun (WGS) entry which is preliminary data.</text>
</comment>
<dbReference type="AlphaFoldDB" id="A0A7X0Y1E4"/>
<keyword evidence="1" id="KW-0812">Transmembrane</keyword>
<accession>A0A7X0Y1E4</accession>
<keyword evidence="1" id="KW-0472">Membrane</keyword>
<reference evidence="2 3" key="1">
    <citation type="submission" date="2020-03" db="EMBL/GenBank/DDBJ databases">
        <title>Soil Listeria distribution.</title>
        <authorList>
            <person name="Liao J."/>
            <person name="Wiedmann M."/>
        </authorList>
    </citation>
    <scope>NUCLEOTIDE SEQUENCE [LARGE SCALE GENOMIC DNA]</scope>
    <source>
        <strain evidence="2 3">FSL L7-0741</strain>
    </source>
</reference>
<proteinExistence type="predicted"/>
<organism evidence="2 3">
    <name type="scientific">Listeria grandensis</name>
    <dbReference type="NCBI Taxonomy" id="1494963"/>
    <lineage>
        <taxon>Bacteria</taxon>
        <taxon>Bacillati</taxon>
        <taxon>Bacillota</taxon>
        <taxon>Bacilli</taxon>
        <taxon>Bacillales</taxon>
        <taxon>Listeriaceae</taxon>
        <taxon>Listeria</taxon>
    </lineage>
</organism>
<evidence type="ECO:0000313" key="3">
    <source>
        <dbReference type="Proteomes" id="UP000535908"/>
    </source>
</evidence>
<evidence type="ECO:0000313" key="2">
    <source>
        <dbReference type="EMBL" id="MBC1935166.1"/>
    </source>
</evidence>
<sequence>MENKSEVKNDYVTQLDLLKHGDKLKKELNNNITKVSDEVSELKSLVLPLTASSQQTAKNTEKISDTLEIFVGRTTSHLHKHDLEISEMRGTVADKTEKKKGNTTIIVTIITVIGGIITGIIALAPVFWGG</sequence>
<protein>
    <submittedName>
        <fullName evidence="2">Uncharacterized protein</fullName>
    </submittedName>
</protein>
<dbReference type="EMBL" id="JAARWN010000001">
    <property type="protein sequence ID" value="MBC1935166.1"/>
    <property type="molecule type" value="Genomic_DNA"/>
</dbReference>
<evidence type="ECO:0000256" key="1">
    <source>
        <dbReference type="SAM" id="Phobius"/>
    </source>
</evidence>
<dbReference type="Proteomes" id="UP000535908">
    <property type="component" value="Unassembled WGS sequence"/>
</dbReference>
<name>A0A7X0Y1E4_9LIST</name>
<dbReference type="RefSeq" id="WP_185525349.1">
    <property type="nucleotide sequence ID" value="NZ_JAARWN010000001.1"/>
</dbReference>
<keyword evidence="1" id="KW-1133">Transmembrane helix</keyword>
<gene>
    <name evidence="2" type="ORF">HCA69_02225</name>
</gene>
<feature type="transmembrane region" description="Helical" evidence="1">
    <location>
        <begin position="105"/>
        <end position="128"/>
    </location>
</feature>